<protein>
    <submittedName>
        <fullName evidence="1">Uncharacterized protein</fullName>
    </submittedName>
</protein>
<gene>
    <name evidence="1" type="ORF">UT28_C0001G0358</name>
</gene>
<organism evidence="1 2">
    <name type="scientific">Berkelbacteria bacterium GW2011_GWE1_39_12</name>
    <dbReference type="NCBI Taxonomy" id="1618337"/>
    <lineage>
        <taxon>Bacteria</taxon>
        <taxon>Candidatus Berkelbacteria</taxon>
    </lineage>
</organism>
<evidence type="ECO:0000313" key="2">
    <source>
        <dbReference type="Proteomes" id="UP000035648"/>
    </source>
</evidence>
<proteinExistence type="predicted"/>
<accession>A0A0G4B584</accession>
<dbReference type="KEGG" id="bbgw:UT28_C0001G0358"/>
<evidence type="ECO:0000313" key="1">
    <source>
        <dbReference type="EMBL" id="AKM82167.1"/>
    </source>
</evidence>
<name>A0A0G4B584_9BACT</name>
<dbReference type="STRING" id="1618337.UT28_C0001G0358"/>
<dbReference type="EMBL" id="CP011213">
    <property type="protein sequence ID" value="AKM82167.1"/>
    <property type="molecule type" value="Genomic_DNA"/>
</dbReference>
<dbReference type="Proteomes" id="UP000035648">
    <property type="component" value="Chromosome"/>
</dbReference>
<reference evidence="1 2" key="1">
    <citation type="journal article" date="2015" name="Nature">
        <title>rRNA introns, odd ribosomes, and small enigmatic genomes across a large radiation of phyla.</title>
        <authorList>
            <person name="Brown C.T."/>
            <person name="Hug L.A."/>
            <person name="Thomas B.C."/>
            <person name="Sharon I."/>
            <person name="Castelle C.J."/>
            <person name="Singh A."/>
            <person name="Wilkins M.J."/>
            <person name="Williams K.H."/>
            <person name="Banfield J.F."/>
        </authorList>
    </citation>
    <scope>NUCLEOTIDE SEQUENCE [LARGE SCALE GENOMIC DNA]</scope>
</reference>
<sequence>MKTVGLVAYLNVLDMRPSTRQCARDAKVVFGQAFGRNTYTDADLGKVRAIYEANGCDDYRTVEAMRLSFDPGEPNRLFGQKAQKIAAQLILPIVCQWEILFGLDRYWFYANRHRINGIWPPAKDPEKYFTSKNVIQLGKQFIKSDESVYLVDHAGMTNRIVRMLAVEGIETAAVWDSEVYDNESIQPHTRNRAAWLKREQLVRVHHLIHGWV</sequence>
<dbReference type="AlphaFoldDB" id="A0A0G4B584"/>